<dbReference type="EMBL" id="WOWR01000015">
    <property type="protein sequence ID" value="KAF0254297.1"/>
    <property type="molecule type" value="Genomic_DNA"/>
</dbReference>
<sequence length="80" mass="8835">MIAPFPRTVTKANVSQPLDLGPPLLRKVPNLCACTGHRFAPPPAKLFPRMRGKKHKRLAYAEWLIGEEGTLFDPANGLES</sequence>
<proteinExistence type="predicted"/>
<reference evidence="1 2" key="1">
    <citation type="submission" date="2019-12" db="EMBL/GenBank/DDBJ databases">
        <authorList>
            <person name="Woiski C."/>
        </authorList>
    </citation>
    <scope>NUCLEOTIDE SEQUENCE [LARGE SCALE GENOMIC DNA]</scope>
    <source>
        <strain evidence="1 2">BOE100</strain>
    </source>
</reference>
<dbReference type="AlphaFoldDB" id="A0A7V8J476"/>
<gene>
    <name evidence="1" type="ORF">GN299_13655</name>
</gene>
<dbReference type="RefSeq" id="WP_156859029.1">
    <property type="nucleotide sequence ID" value="NZ_WOWR01000015.1"/>
</dbReference>
<comment type="caution">
    <text evidence="1">The sequence shown here is derived from an EMBL/GenBank/DDBJ whole genome shotgun (WGS) entry which is preliminary data.</text>
</comment>
<evidence type="ECO:0000313" key="1">
    <source>
        <dbReference type="EMBL" id="KAF0254297.1"/>
    </source>
</evidence>
<organism evidence="1 2">
    <name type="scientific">Pseudomonas putida</name>
    <name type="common">Arthrobacter siderocapsulatus</name>
    <dbReference type="NCBI Taxonomy" id="303"/>
    <lineage>
        <taxon>Bacteria</taxon>
        <taxon>Pseudomonadati</taxon>
        <taxon>Pseudomonadota</taxon>
        <taxon>Gammaproteobacteria</taxon>
        <taxon>Pseudomonadales</taxon>
        <taxon>Pseudomonadaceae</taxon>
        <taxon>Pseudomonas</taxon>
    </lineage>
</organism>
<accession>A0A7V8J476</accession>
<evidence type="ECO:0000313" key="2">
    <source>
        <dbReference type="Proteomes" id="UP000442695"/>
    </source>
</evidence>
<name>A0A7V8J476_PSEPU</name>
<dbReference type="Proteomes" id="UP000442695">
    <property type="component" value="Unassembled WGS sequence"/>
</dbReference>
<protein>
    <submittedName>
        <fullName evidence="1">Uncharacterized protein</fullName>
    </submittedName>
</protein>